<evidence type="ECO:0000256" key="1">
    <source>
        <dbReference type="SAM" id="MobiDB-lite"/>
    </source>
</evidence>
<dbReference type="SUPFAM" id="SSF53300">
    <property type="entry name" value="vWA-like"/>
    <property type="match status" value="1"/>
</dbReference>
<dbReference type="InterPro" id="IPR029071">
    <property type="entry name" value="Ubiquitin-like_domsf"/>
</dbReference>
<feature type="region of interest" description="Disordered" evidence="1">
    <location>
        <begin position="135"/>
        <end position="159"/>
    </location>
</feature>
<accession>A0AAE0FPY6</accession>
<evidence type="ECO:0000259" key="2">
    <source>
        <dbReference type="PROSITE" id="PS50053"/>
    </source>
</evidence>
<dbReference type="AlphaFoldDB" id="A0AAE0FPY6"/>
<dbReference type="PANTHER" id="PTHR24068">
    <property type="entry name" value="UBIQUITIN-CONJUGATING ENZYME E2"/>
    <property type="match status" value="1"/>
</dbReference>
<evidence type="ECO:0000313" key="6">
    <source>
        <dbReference type="Proteomes" id="UP001190700"/>
    </source>
</evidence>
<dbReference type="PROSITE" id="PS50053">
    <property type="entry name" value="UBIQUITIN_2"/>
    <property type="match status" value="1"/>
</dbReference>
<dbReference type="PROSITE" id="PS50234">
    <property type="entry name" value="VWFA"/>
    <property type="match status" value="1"/>
</dbReference>
<feature type="compositionally biased region" description="Polar residues" evidence="1">
    <location>
        <begin position="135"/>
        <end position="145"/>
    </location>
</feature>
<feature type="domain" description="UBC core" evidence="3">
    <location>
        <begin position="1038"/>
        <end position="1184"/>
    </location>
</feature>
<organism evidence="5 6">
    <name type="scientific">Cymbomonas tetramitiformis</name>
    <dbReference type="NCBI Taxonomy" id="36881"/>
    <lineage>
        <taxon>Eukaryota</taxon>
        <taxon>Viridiplantae</taxon>
        <taxon>Chlorophyta</taxon>
        <taxon>Pyramimonadophyceae</taxon>
        <taxon>Pyramimonadales</taxon>
        <taxon>Pyramimonadaceae</taxon>
        <taxon>Cymbomonas</taxon>
    </lineage>
</organism>
<dbReference type="InterPro" id="IPR002035">
    <property type="entry name" value="VWF_A"/>
</dbReference>
<dbReference type="CDD" id="cd17039">
    <property type="entry name" value="Ubl_ubiquitin_like"/>
    <property type="match status" value="1"/>
</dbReference>
<dbReference type="InterPro" id="IPR000626">
    <property type="entry name" value="Ubiquitin-like_dom"/>
</dbReference>
<dbReference type="Gene3D" id="3.10.20.90">
    <property type="entry name" value="Phosphatidylinositol 3-kinase Catalytic Subunit, Chain A, domain 1"/>
    <property type="match status" value="1"/>
</dbReference>
<keyword evidence="6" id="KW-1185">Reference proteome</keyword>
<feature type="domain" description="Ubiquitin-like" evidence="2">
    <location>
        <begin position="241"/>
        <end position="294"/>
    </location>
</feature>
<dbReference type="InterPro" id="IPR036465">
    <property type="entry name" value="vWFA_dom_sf"/>
</dbReference>
<proteinExistence type="predicted"/>
<dbReference type="Gene3D" id="3.10.110.10">
    <property type="entry name" value="Ubiquitin Conjugating Enzyme"/>
    <property type="match status" value="1"/>
</dbReference>
<name>A0AAE0FPY6_9CHLO</name>
<feature type="compositionally biased region" description="Low complexity" evidence="1">
    <location>
        <begin position="322"/>
        <end position="331"/>
    </location>
</feature>
<protein>
    <submittedName>
        <fullName evidence="5">Uncharacterized protein</fullName>
    </submittedName>
</protein>
<feature type="region of interest" description="Disordered" evidence="1">
    <location>
        <begin position="1014"/>
        <end position="1035"/>
    </location>
</feature>
<evidence type="ECO:0000259" key="4">
    <source>
        <dbReference type="PROSITE" id="PS50234"/>
    </source>
</evidence>
<dbReference type="Gene3D" id="3.40.50.410">
    <property type="entry name" value="von Willebrand factor, type A domain"/>
    <property type="match status" value="1"/>
</dbReference>
<evidence type="ECO:0000259" key="3">
    <source>
        <dbReference type="PROSITE" id="PS50127"/>
    </source>
</evidence>
<gene>
    <name evidence="5" type="ORF">CYMTET_27504</name>
</gene>
<evidence type="ECO:0000313" key="5">
    <source>
        <dbReference type="EMBL" id="KAK3263710.1"/>
    </source>
</evidence>
<dbReference type="Pfam" id="PF00240">
    <property type="entry name" value="ubiquitin"/>
    <property type="match status" value="1"/>
</dbReference>
<dbReference type="Pfam" id="PF00179">
    <property type="entry name" value="UQ_con"/>
    <property type="match status" value="1"/>
</dbReference>
<dbReference type="SMART" id="SM00213">
    <property type="entry name" value="UBQ"/>
    <property type="match status" value="2"/>
</dbReference>
<feature type="compositionally biased region" description="Gly residues" evidence="1">
    <location>
        <begin position="1014"/>
        <end position="1023"/>
    </location>
</feature>
<dbReference type="InterPro" id="IPR000608">
    <property type="entry name" value="UBC"/>
</dbReference>
<comment type="caution">
    <text evidence="5">The sequence shown here is derived from an EMBL/GenBank/DDBJ whole genome shotgun (WGS) entry which is preliminary data.</text>
</comment>
<sequence length="1212" mass="130483">MEKTQKRSREDDIVAAPRKRRMKVKVLESEHVVPVLESARVRELISEVSKRTGENVVALSHEGAVLYEDDALGDVLDFEDAYTRLDARVDTQLEPAALQDVPTSTTLPTTPALPAAEIELNTNNPTNVAAASADLQSGTNHSSMSGLDDRLGASGPAGGAEQDVDGGFTICIRFPNSHTVNLGQVARDTPLLALKTHLLSRLQQEGELQPELAGITQPVLLFVRYQGDICTLSVKAMWVLVSSLKHQITAKLGLPEEQQTLFFCSRVLDDASTLQAAGIQPSSTICLHTPAAAGGPPNIGTGGDEGQGVDASKDASEEADEGAAIGAAGNNVDDDAQRNTTGNNVDDDDRRNTSCLDVRAMGIDVDLWTSTRPLCSTPASTHEPLSKWLDPTPGTVQLYANLRPAGALEQGGVSTHQRRHFDLCPAWHACLPSELGAHPPPQSPAGLGHFLASLCVLCAHLSKDEPRAREVLGFLLRLVPFPPAALALWQLVKGQEAADANKGALAATCLCFLRRLCPPTVPPAQVFQHSSVAFGFLCLRASPETALPPSAIEHVTLACPLTQTRLRDPVQLRLPHGLSAHSYSAANARLRIRGGAMCLPGSPFAGLDAADLEPDPHAARLLLAFSGLEAWGYAAGAAEAAVSSTELSDCTAPLVTEGWDTLGRRARREVPALSEVPPLALKRAQVPALTIGADRLARVFYGPQACSVDQVSLYNPVSAQDTAHNPDELARALGLDSVQAAVVDDRAPREAIMVLLDASGSMDEHFDSGGLTRMEVVKQLFFAFVNRSMAYDYPCHIGLIVFSTRASVRCPISPIYEEFRRHVDEAEVHGRTALFDALYLGVQELNTWRLRAQPVDGKLPRVRMLVLSDGLDNYSHHQPHDVCQLIQQSGVVVDALCIGEAQENATLRGICHASGALAFAPPTLNDALRCVELETLLCSWERPDRSPQAMVQQPGDLYLFEDERAFPWQPCSSDDVPARRADPMLFKPVTSVQDVLLGKEVEAVAAATAAAGANAGGAAGASGGEARSAGGNQSDEVARARRLVQELRKCSKFYDLPVDIYPVEADISHWKIVMAGAPGTPYGRGTWLLHCQFPESFPRHPPELRFVTPIRHCNVNQYGKICTSVLGRDWTADTSIVTVLQAVYGLMLTPEATDPLDTALALLFFEATGEYEAQILEHTSRHASAKSRDEWKQQMLTDGKQMGGTRDDPICL</sequence>
<dbReference type="SUPFAM" id="SSF54236">
    <property type="entry name" value="Ubiquitin-like"/>
    <property type="match status" value="1"/>
</dbReference>
<feature type="domain" description="VWFA" evidence="4">
    <location>
        <begin position="751"/>
        <end position="936"/>
    </location>
</feature>
<dbReference type="SUPFAM" id="SSF54495">
    <property type="entry name" value="UBC-like"/>
    <property type="match status" value="1"/>
</dbReference>
<dbReference type="InterPro" id="IPR016135">
    <property type="entry name" value="UBQ-conjugating_enzyme/RWD"/>
</dbReference>
<dbReference type="SMART" id="SM00327">
    <property type="entry name" value="VWA"/>
    <property type="match status" value="1"/>
</dbReference>
<dbReference type="SMART" id="SM00212">
    <property type="entry name" value="UBCc"/>
    <property type="match status" value="1"/>
</dbReference>
<feature type="region of interest" description="Disordered" evidence="1">
    <location>
        <begin position="296"/>
        <end position="352"/>
    </location>
</feature>
<dbReference type="PROSITE" id="PS50127">
    <property type="entry name" value="UBC_2"/>
    <property type="match status" value="1"/>
</dbReference>
<dbReference type="Proteomes" id="UP001190700">
    <property type="component" value="Unassembled WGS sequence"/>
</dbReference>
<reference evidence="5 6" key="1">
    <citation type="journal article" date="2015" name="Genome Biol. Evol.">
        <title>Comparative Genomics of a Bacterivorous Green Alga Reveals Evolutionary Causalities and Consequences of Phago-Mixotrophic Mode of Nutrition.</title>
        <authorList>
            <person name="Burns J.A."/>
            <person name="Paasch A."/>
            <person name="Narechania A."/>
            <person name="Kim E."/>
        </authorList>
    </citation>
    <scope>NUCLEOTIDE SEQUENCE [LARGE SCALE GENOMIC DNA]</scope>
    <source>
        <strain evidence="5 6">PLY_AMNH</strain>
    </source>
</reference>
<dbReference type="Pfam" id="PF00092">
    <property type="entry name" value="VWA"/>
    <property type="match status" value="1"/>
</dbReference>
<dbReference type="EMBL" id="LGRX02015119">
    <property type="protein sequence ID" value="KAK3263710.1"/>
    <property type="molecule type" value="Genomic_DNA"/>
</dbReference>